<sequence length="743" mass="78016">MALLVLFAVSSSALGAILDGADWWLPMVATAAVVLGAGGLLRARGLGPRLTGLAEVGVFLMMVTLFFGRGSGLLWLIPTAPTFDRFDSLVRDAIESISVQNVPATVDDGILFLLVVGAGLLAILMDVFAIAFRAPALAGAPMLIPLAVPGLLIDGGASVVTLMLAAAAYLALLMVDQRVRGQVDRWRVGGSVVVGGVGIVAALVLSVVMPPLGVGSLVGSGSGGLLFGSGISPLVDIGKDLRRPDPTPVLHYTTTAESLPYFKLLTLDRFVGTTWTAQTPPGRTELSLDQLTRPPGLGAGVATAESKTDVVIDGVATTWLPAPSPAVAVDGLNGRWFWNDTAEVITSSNSTTRGQQYTVTALQLKPTPEQLRTAGTSYPEEILGSLDVPSPRPAIIDETAQSVTADSATNYDAAVALQDYLRSYRFSYDTKAPVVNGAEGGGVQVIGAFLESKTGYCVHFASAMAIMARTLGIPARVAVGYLPGTRDVSSGANTTTFTIDSHDLHAWPELYFVGIGWVPFEPTPSRGTVPAYAKPNQSTQPGSSQSPAVPTAIPRPTDNQPQGQSTATPAEAAQAQTVNAVAQVGGAVLGCLILLLLPLMIRQGRRIRRRALIRSGQTDAGVAWLELTDTARDHRIGVYGTQTPRALAARLAELPAMGGTEERAALERLLVAEERERYDRRPEPGARVDGVERERDLLVVVGAVHSGATRFTRFLATVLPASLLPRGRGAAARDTRKLPSSQA</sequence>
<evidence type="ECO:0000259" key="3">
    <source>
        <dbReference type="SMART" id="SM00460"/>
    </source>
</evidence>
<feature type="transmembrane region" description="Helical" evidence="2">
    <location>
        <begin position="159"/>
        <end position="176"/>
    </location>
</feature>
<name>A0ABP7K917_9MICO</name>
<feature type="transmembrane region" description="Helical" evidence="2">
    <location>
        <begin position="23"/>
        <end position="41"/>
    </location>
</feature>
<feature type="region of interest" description="Disordered" evidence="1">
    <location>
        <begin position="528"/>
        <end position="571"/>
    </location>
</feature>
<keyword evidence="2" id="KW-1133">Transmembrane helix</keyword>
<dbReference type="SMART" id="SM00460">
    <property type="entry name" value="TGc"/>
    <property type="match status" value="1"/>
</dbReference>
<dbReference type="PANTHER" id="PTHR42736:SF1">
    <property type="entry name" value="PROTEIN-GLUTAMINE GAMMA-GLUTAMYLTRANSFERASE"/>
    <property type="match status" value="1"/>
</dbReference>
<evidence type="ECO:0000256" key="2">
    <source>
        <dbReference type="SAM" id="Phobius"/>
    </source>
</evidence>
<accession>A0ABP7K917</accession>
<dbReference type="InterPro" id="IPR002931">
    <property type="entry name" value="Transglutaminase-like"/>
</dbReference>
<dbReference type="EMBL" id="BAABCN010000002">
    <property type="protein sequence ID" value="GAA3869726.1"/>
    <property type="molecule type" value="Genomic_DNA"/>
</dbReference>
<feature type="domain" description="Transglutaminase-like" evidence="3">
    <location>
        <begin position="449"/>
        <end position="524"/>
    </location>
</feature>
<comment type="caution">
    <text evidence="4">The sequence shown here is derived from an EMBL/GenBank/DDBJ whole genome shotgun (WGS) entry which is preliminary data.</text>
</comment>
<evidence type="ECO:0000313" key="5">
    <source>
        <dbReference type="Proteomes" id="UP001501803"/>
    </source>
</evidence>
<dbReference type="InterPro" id="IPR052901">
    <property type="entry name" value="Bact_TGase-like"/>
</dbReference>
<feature type="transmembrane region" description="Helical" evidence="2">
    <location>
        <begin position="110"/>
        <end position="129"/>
    </location>
</feature>
<proteinExistence type="predicted"/>
<evidence type="ECO:0000256" key="1">
    <source>
        <dbReference type="SAM" id="MobiDB-lite"/>
    </source>
</evidence>
<feature type="transmembrane region" description="Helical" evidence="2">
    <location>
        <begin position="53"/>
        <end position="77"/>
    </location>
</feature>
<dbReference type="Proteomes" id="UP001501803">
    <property type="component" value="Unassembled WGS sequence"/>
</dbReference>
<feature type="transmembrane region" description="Helical" evidence="2">
    <location>
        <begin position="188"/>
        <end position="209"/>
    </location>
</feature>
<keyword evidence="2" id="KW-0472">Membrane</keyword>
<dbReference type="InterPro" id="IPR021878">
    <property type="entry name" value="TgpA_N"/>
</dbReference>
<protein>
    <submittedName>
        <fullName evidence="4">DUF3488 and transglutaminase-like domain-containing protein</fullName>
    </submittedName>
</protein>
<dbReference type="InterPro" id="IPR038765">
    <property type="entry name" value="Papain-like_cys_pep_sf"/>
</dbReference>
<dbReference type="SUPFAM" id="SSF54001">
    <property type="entry name" value="Cysteine proteinases"/>
    <property type="match status" value="1"/>
</dbReference>
<dbReference type="Pfam" id="PF11992">
    <property type="entry name" value="TgpA_N"/>
    <property type="match status" value="1"/>
</dbReference>
<feature type="compositionally biased region" description="Polar residues" evidence="1">
    <location>
        <begin position="535"/>
        <end position="548"/>
    </location>
</feature>
<evidence type="ECO:0000313" key="4">
    <source>
        <dbReference type="EMBL" id="GAA3869726.1"/>
    </source>
</evidence>
<keyword evidence="2" id="KW-0812">Transmembrane</keyword>
<gene>
    <name evidence="4" type="ORF">GCM10022381_11240</name>
</gene>
<keyword evidence="5" id="KW-1185">Reference proteome</keyword>
<feature type="transmembrane region" description="Helical" evidence="2">
    <location>
        <begin position="580"/>
        <end position="601"/>
    </location>
</feature>
<dbReference type="Gene3D" id="3.10.620.30">
    <property type="match status" value="1"/>
</dbReference>
<reference evidence="5" key="1">
    <citation type="journal article" date="2019" name="Int. J. Syst. Evol. Microbiol.">
        <title>The Global Catalogue of Microorganisms (GCM) 10K type strain sequencing project: providing services to taxonomists for standard genome sequencing and annotation.</title>
        <authorList>
            <consortium name="The Broad Institute Genomics Platform"/>
            <consortium name="The Broad Institute Genome Sequencing Center for Infectious Disease"/>
            <person name="Wu L."/>
            <person name="Ma J."/>
        </authorList>
    </citation>
    <scope>NUCLEOTIDE SEQUENCE [LARGE SCALE GENOMIC DNA]</scope>
    <source>
        <strain evidence="5">JCM 17021</strain>
    </source>
</reference>
<feature type="transmembrane region" description="Helical" evidence="2">
    <location>
        <begin position="136"/>
        <end position="153"/>
    </location>
</feature>
<dbReference type="PANTHER" id="PTHR42736">
    <property type="entry name" value="PROTEIN-GLUTAMINE GAMMA-GLUTAMYLTRANSFERASE"/>
    <property type="match status" value="1"/>
</dbReference>
<organism evidence="4 5">
    <name type="scientific">Leifsonia kafniensis</name>
    <dbReference type="NCBI Taxonomy" id="475957"/>
    <lineage>
        <taxon>Bacteria</taxon>
        <taxon>Bacillati</taxon>
        <taxon>Actinomycetota</taxon>
        <taxon>Actinomycetes</taxon>
        <taxon>Micrococcales</taxon>
        <taxon>Microbacteriaceae</taxon>
        <taxon>Leifsonia</taxon>
    </lineage>
</organism>
<dbReference type="Pfam" id="PF01841">
    <property type="entry name" value="Transglut_core"/>
    <property type="match status" value="1"/>
</dbReference>